<dbReference type="InterPro" id="IPR013783">
    <property type="entry name" value="Ig-like_fold"/>
</dbReference>
<dbReference type="InterPro" id="IPR010221">
    <property type="entry name" value="VCBS_dom"/>
</dbReference>
<feature type="compositionally biased region" description="Polar residues" evidence="1">
    <location>
        <begin position="2456"/>
        <end position="2465"/>
    </location>
</feature>
<dbReference type="Proteomes" id="UP000024284">
    <property type="component" value="Unassembled WGS sequence"/>
</dbReference>
<protein>
    <submittedName>
        <fullName evidence="2">Hemolysin erythrocyte lysis protein</fullName>
    </submittedName>
</protein>
<dbReference type="Gene3D" id="2.60.40.3440">
    <property type="match status" value="1"/>
</dbReference>
<feature type="region of interest" description="Disordered" evidence="1">
    <location>
        <begin position="2499"/>
        <end position="2518"/>
    </location>
</feature>
<feature type="compositionally biased region" description="Polar residues" evidence="1">
    <location>
        <begin position="1293"/>
        <end position="1303"/>
    </location>
</feature>
<dbReference type="PATRIC" id="fig|1219045.3.peg.1066"/>
<sequence length="2617" mass="260690">MDFEREWNVDAAADRQQAPEPELAALAARVKGDPIQPGSMRTVTPGADGVVVLPAGTDINQIEVDGRNLVVTLPDGTQMVILDGAVVVPRIVVGDVEIPSVNLAALLIGEEPQPAAGPARSSGGNFLAADGKLGDPYALGDLLPPTELSFTQPEEQEILPFAPTQDDEPEVQIVTPDQPAGATSATAVVSEAGLPARGEEPAGSAAAGDSERTTGAIVFSANDGPSVVAIGGVAVTAVGQTFTTPLGVLTITSIEAGSIGYSYTLSDNVVGAPPAEVFTVTVTDADGDQATATLTISITDDGPNAIDDVDSVTEDGPLVADGNVLTGVGGSDVNGTDGVADVQGADGIASVTTGTFEGTYGTLILSAGGGYRYELANGNSAVQFLTPGQTLTDSFSYTITDADGSTSSATLTITINGADDGVTITGLTDGPGANGAELVVLENDLADGSSPDAPALTQGGSFSVSGPDGLTSVTVGGVTVLANGAFVAGQVVTTPLGTLTITGFTATSEQGGVPTAGSFTYSFVLTDNSLNHGAAGADNLFESFAVVATDRNGSTAAGAIDVQIVDDLPTARGDVDGVAAGTYGPERGNVISGAGTVSGAAGADTRGADGAAVAGVSAGAGGAALVNAETVGQVIQGAYGKLTLNGDGSYSYVRDAGTPGGVSDSFTYTLRDGDGDLSTATLRIDIANSEVMIISVPRIGEGTVVDEAGLDAGVGPAPGSNAGADVETTSGVITYSAPDGPSTVTINDIPVTGAGQRIETDKGYLEIISISEGRIEYSYTLTGNTDNSGDEPVTDSFEVTVTDVDGDRATDTLVITILDDHPTAVADVDFVKEDGPLVADGNVLTGTGGNDANGTDGMADIQGADGASVTAISFGGVAGVVGQEIKGAYGTLLIQDDGRYVYTLDNGNGVVQGLDSTETLTEIFTYVITDGDNDSAQASLTITIEGSDDGVTINGLSGQGAELIVREDDLLDGSSPDTGELTQANSFTLTAPDGVATITVGGQTIFANGSFVSGVVISNAYGTLTIDSFTPTLGADGDVIGGTVNYSFVLNDNTLLHTGADGASLANSFPVEVIDSDGSKANASLDVAVLDDAPQARDDAATQPAEEAAMLINVITGEGTTTGAAGADTLGADGVNLAVGGQLVLTSGPAQGTAVYQGNGVFLYTPSAGATGEDQFTYTITDGDGDSSTATVTIVLAGDSTPVVLVSDLTVSEAGLPNGTQAAGNSETASGEMTITTGGDTLAKVEVQGSSGWVDVTGATVGSPVVVQGAAGTLTVTSDGLGKYSYSYTLTANNPTHPDNNPSDGDGISGAADTLPGDSFAVRVTDSDGDVSPSASIDVTVQDDAPVAAVDGDTSVVEGATASGTWSQTIGADQPGATTVVLVGANSYAIGAPIDTGLGTLTVNVNGTWSFVSNNNLNNALNPSLSFTVKVTDADNDVAQDTQTISITDGAGPSAGAPLSLQMDDQNLADGRTPGADDFALGKISFTAGSDALGFAFASSVATLGGGLTWNRVSDTLIEGWDGPVGTGAKIVALTLTASPLAAGQTGNVTVTATLLNNYDSHPTFTADDVAALGTIAVVASDQDGDSVSVAVTLSVSDDIPSLSVDGQTSVVEGATASGTWSQTIGADQPGATTVVLMGANSYAIGAPIDTGLGTLTVNVNGTWSFVSNNNLNNALNPSLSFTVKVTDADNDVAQDTQTISITDGAGPTATKNAAVTVDEEALSTANALGTNPTSTAEAGSDTVSFLAGSDNITGVAFTTVAGITANVDGIAGDDIVWTLDSATQVTGKIGGITAITLTLVPPTLPILAGASGSATVSVTISDNFPHPFGGTGNIVISGITVTATDTDNDLASATAQVTVIDDAPMGTAPLAVSVTNSANQTSSAFLDADFDVDNNYGADGGKIIFTQASTDALIARGLTSGSQSLSYAISADGLTLTASNTGGSVFTVQLQPASFSDKYVVTMHQPLDSLTTVDFNGGGYDFVGGNGAWAGFSTAGNDNSKDLLLTPMTNGADGGTMNTNASEGGVSDGNSVKQGEAVRVDFVVDLTGAPESGKDYGLLANQNHAFEAHYNVNGASALFTSIGNNKTTSVRLVARDDIDADNDIGDGVKDTINAVAISYNGETKQVTVDGAVTVGGHEFNVTFSGQEATVTNVVDNTRIGAFTATQYNSIEFHHAGGDTFKIGDFFAAVQSTQPVNFTIPVTIIDGDGDSTASGNLSITATASTSPVPPIAFDLDGDGLEFVGLSAGVHHDYGAGLVNTAWVSSDDGLLARATGGGYDIVFADDAPGAASDLEGLRLAYDSNGDGVFDAKDAAFGEFGIWQDANSNGRAEAGEFRSLTDAKIAAIELTSDGASYQAAGGDVTVLGEASYIRADGTKGTIGDVMFATSSLNEPSKTTETSSSAFNQALIAASLVAVAGAVEAVEQEPASVVAAEDAPLADTMLASTAPAEAETSLEDSQSTSIGSTEDPALQADDEPVADSSHGGDEPATDHATLADASDAPAPVEASADTAQPDLGDHQGLLAQSIDLPAFDGSAALLAVAQSATTTSVAEVVSEALGAIGATDIDTLLAALPGDIAPALFNPIAAEPIDSGHMAFAASVFDAALAAHDAMAVAHG</sequence>
<dbReference type="STRING" id="76947.GCA_002080435_02812"/>
<organism evidence="2 3">
    <name type="scientific">Sphingobium herbicidovorans (strain ATCC 700291 / DSM 11019 / CCUG 56400 / KCTC 2939 / LMG 18315 / NBRC 16415 / MH)</name>
    <name type="common">Sphingomonas herbicidovorans</name>
    <dbReference type="NCBI Taxonomy" id="1219045"/>
    <lineage>
        <taxon>Bacteria</taxon>
        <taxon>Pseudomonadati</taxon>
        <taxon>Pseudomonadota</taxon>
        <taxon>Alphaproteobacteria</taxon>
        <taxon>Sphingomonadales</taxon>
        <taxon>Sphingomonadaceae</taxon>
        <taxon>Sphingobium</taxon>
    </lineage>
</organism>
<reference evidence="2" key="1">
    <citation type="submission" date="2014-08" db="EMBL/GenBank/DDBJ databases">
        <title>Draft genome sequences of Sphingobium herbicidovorans.</title>
        <authorList>
            <person name="Gan H.M."/>
            <person name="Gan H.Y."/>
            <person name="Savka M.A."/>
        </authorList>
    </citation>
    <scope>NUCLEOTIDE SEQUENCE [LARGE SCALE GENOMIC DNA]</scope>
    <source>
        <strain evidence="2">NBRC 16415</strain>
    </source>
</reference>
<dbReference type="RefSeq" id="WP_037463235.1">
    <property type="nucleotide sequence ID" value="NZ_JFZA02000006.1"/>
</dbReference>
<dbReference type="EMBL" id="JFZA02000006">
    <property type="protein sequence ID" value="KFG91057.1"/>
    <property type="molecule type" value="Genomic_DNA"/>
</dbReference>
<keyword evidence="3" id="KW-1185">Reference proteome</keyword>
<dbReference type="eggNOG" id="COG0739">
    <property type="taxonomic scope" value="Bacteria"/>
</dbReference>
<accession>A0A086PCD9</accession>
<dbReference type="eggNOG" id="COG2755">
    <property type="taxonomic scope" value="Bacteria"/>
</dbReference>
<proteinExistence type="predicted"/>
<dbReference type="NCBIfam" id="TIGR01965">
    <property type="entry name" value="VCBS_repeat"/>
    <property type="match status" value="2"/>
</dbReference>
<dbReference type="Pfam" id="PF17963">
    <property type="entry name" value="Big_9"/>
    <property type="match status" value="3"/>
</dbReference>
<gene>
    <name evidence="2" type="ORF">BV98_001048</name>
</gene>
<evidence type="ECO:0000313" key="3">
    <source>
        <dbReference type="Proteomes" id="UP000024284"/>
    </source>
</evidence>
<feature type="region of interest" description="Disordered" evidence="1">
    <location>
        <begin position="2446"/>
        <end position="2493"/>
    </location>
</feature>
<feature type="region of interest" description="Disordered" evidence="1">
    <location>
        <begin position="1293"/>
        <end position="1314"/>
    </location>
</feature>
<dbReference type="eggNOG" id="COG2304">
    <property type="taxonomic scope" value="Bacteria"/>
</dbReference>
<evidence type="ECO:0000256" key="1">
    <source>
        <dbReference type="SAM" id="MobiDB-lite"/>
    </source>
</evidence>
<comment type="caution">
    <text evidence="2">The sequence shown here is derived from an EMBL/GenBank/DDBJ whole genome shotgun (WGS) entry which is preliminary data.</text>
</comment>
<name>A0A086PCD9_SPHHM</name>
<dbReference type="Gene3D" id="2.60.40.10">
    <property type="entry name" value="Immunoglobulins"/>
    <property type="match status" value="2"/>
</dbReference>
<dbReference type="OrthoDB" id="8335338at2"/>
<dbReference type="eggNOG" id="COG2911">
    <property type="taxonomic scope" value="Bacteria"/>
</dbReference>
<evidence type="ECO:0000313" key="2">
    <source>
        <dbReference type="EMBL" id="KFG91057.1"/>
    </source>
</evidence>